<feature type="domain" description="UspA" evidence="2">
    <location>
        <begin position="314"/>
        <end position="446"/>
    </location>
</feature>
<dbReference type="Gene3D" id="3.40.50.620">
    <property type="entry name" value="HUPs"/>
    <property type="match status" value="1"/>
</dbReference>
<dbReference type="PANTHER" id="PTHR46100:SF4">
    <property type="entry name" value="USPA DOMAIN-CONTAINING PROTEIN"/>
    <property type="match status" value="1"/>
</dbReference>
<dbReference type="SUPFAM" id="SSF52402">
    <property type="entry name" value="Adenine nucleotide alpha hydrolases-like"/>
    <property type="match status" value="1"/>
</dbReference>
<reference evidence="3" key="2">
    <citation type="submission" date="2014-06" db="EMBL/GenBank/DDBJ databases">
        <title>The complete genome of Blastobotrys (Arxula) adeninivorans LS3 - a yeast of biotechnological interest.</title>
        <authorList>
            <person name="Kunze G."/>
            <person name="Gaillardin C."/>
            <person name="Czernicka M."/>
            <person name="Durrens P."/>
            <person name="Martin T."/>
            <person name="Boer E."/>
            <person name="Gabaldon T."/>
            <person name="Cruz J."/>
            <person name="Talla E."/>
            <person name="Marck C."/>
            <person name="Goffeau A."/>
            <person name="Barbe V."/>
            <person name="Baret P."/>
            <person name="Baronian K."/>
            <person name="Beier S."/>
            <person name="Bleykasten C."/>
            <person name="Bode R."/>
            <person name="Casaregola S."/>
            <person name="Despons L."/>
            <person name="Fairhead C."/>
            <person name="Giersberg M."/>
            <person name="Gierski P."/>
            <person name="Hahnel U."/>
            <person name="Hartmann A."/>
            <person name="Jankowska D."/>
            <person name="Jubin C."/>
            <person name="Jung P."/>
            <person name="Lafontaine I."/>
            <person name="Leh-Louis V."/>
            <person name="Lemaire M."/>
            <person name="Marcet-Houben M."/>
            <person name="Mascher M."/>
            <person name="Morel G."/>
            <person name="Richard G.-F."/>
            <person name="Riechen J."/>
            <person name="Sacerdot C."/>
            <person name="Sarkar A."/>
            <person name="Savel G."/>
            <person name="Schacherer J."/>
            <person name="Sherman D."/>
            <person name="Straub M.-L."/>
            <person name="Stein N."/>
            <person name="Thierry A."/>
            <person name="Trautwein-Schult A."/>
            <person name="Westhof E."/>
            <person name="Worch S."/>
            <person name="Dujon B."/>
            <person name="Souciet J.-L."/>
            <person name="Wincker P."/>
            <person name="Scholz U."/>
            <person name="Neuveglise N."/>
        </authorList>
    </citation>
    <scope>NUCLEOTIDE SEQUENCE</scope>
    <source>
        <strain evidence="3">LS3</strain>
    </source>
</reference>
<proteinExistence type="predicted"/>
<dbReference type="AlphaFoldDB" id="A0A060THI4"/>
<organism evidence="3">
    <name type="scientific">Blastobotrys adeninivorans</name>
    <name type="common">Yeast</name>
    <name type="synonym">Arxula adeninivorans</name>
    <dbReference type="NCBI Taxonomy" id="409370"/>
    <lineage>
        <taxon>Eukaryota</taxon>
        <taxon>Fungi</taxon>
        <taxon>Dikarya</taxon>
        <taxon>Ascomycota</taxon>
        <taxon>Saccharomycotina</taxon>
        <taxon>Dipodascomycetes</taxon>
        <taxon>Dipodascales</taxon>
        <taxon>Trichomonascaceae</taxon>
        <taxon>Blastobotrys</taxon>
    </lineage>
</organism>
<evidence type="ECO:0000259" key="2">
    <source>
        <dbReference type="Pfam" id="PF00582"/>
    </source>
</evidence>
<feature type="compositionally biased region" description="Basic and acidic residues" evidence="1">
    <location>
        <begin position="58"/>
        <end position="71"/>
    </location>
</feature>
<accession>A0A060THI4</accession>
<name>A0A060THI4_BLAAD</name>
<gene>
    <name evidence="3" type="ORF">GNLVRS02_ARAD1D31306g</name>
</gene>
<dbReference type="EMBL" id="HG937694">
    <property type="protein sequence ID" value="CDP38287.1"/>
    <property type="molecule type" value="Genomic_DNA"/>
</dbReference>
<protein>
    <submittedName>
        <fullName evidence="3">ARAD1D31306p</fullName>
    </submittedName>
</protein>
<dbReference type="PANTHER" id="PTHR46100">
    <property type="entry name" value="IMP2'P"/>
    <property type="match status" value="1"/>
</dbReference>
<evidence type="ECO:0000313" key="3">
    <source>
        <dbReference type="EMBL" id="CDP38287.1"/>
    </source>
</evidence>
<dbReference type="InterPro" id="IPR006016">
    <property type="entry name" value="UspA"/>
</dbReference>
<feature type="compositionally biased region" description="Basic and acidic residues" evidence="1">
    <location>
        <begin position="96"/>
        <end position="110"/>
    </location>
</feature>
<sequence>MSLEWALEQERLEVLKLLEQQKKPARSSSTPAEARAGSKPNAPVSLLLNDEPIGNEGNEAKASESQDSERSRKPRTRSNVEGKRPSSLIIDSDDPFQSKDEYYYDADNLRKNMRGLNLSPVNSNEYKRGQRNRSLSPSVAINRDEYDDDIARNPFRRLSNKDLQRLDSLYSSEDKRLEKDSDDEEEESESSEERDDNDEDEEEEEEDKVKHSMQYRSLLDIDGETPKPSMAEYAAYKRRIIHPHTAFDQNNEDVDTPYTSNTEEIMDARKAASLKMRISAVHSNINTKRMVRSIQRGDLPSLSDPSTPRNKSYIVATDLSPEATHALEWTLGTVLRDGNILYVVCAFEDTEGQSPNDLEAERLEAMDSMTATVTKLLNKTPLQVHVFLEILHCKRPKHILTEIIDLVQPTLVILGSRGRSALKGVILGSFSNYVVERSSVPVMVARNKLHKSKNKGLNVRLTNNLRAQAGVHLSSAKVD</sequence>
<feature type="compositionally biased region" description="Acidic residues" evidence="1">
    <location>
        <begin position="180"/>
        <end position="206"/>
    </location>
</feature>
<dbReference type="PRINTS" id="PR01438">
    <property type="entry name" value="UNVRSLSTRESS"/>
</dbReference>
<dbReference type="InterPro" id="IPR006015">
    <property type="entry name" value="Universal_stress_UspA"/>
</dbReference>
<dbReference type="CDD" id="cd23659">
    <property type="entry name" value="USP_At3g01520-like"/>
    <property type="match status" value="1"/>
</dbReference>
<feature type="region of interest" description="Disordered" evidence="1">
    <location>
        <begin position="19"/>
        <end position="145"/>
    </location>
</feature>
<evidence type="ECO:0000256" key="1">
    <source>
        <dbReference type="SAM" id="MobiDB-lite"/>
    </source>
</evidence>
<dbReference type="PhylomeDB" id="A0A060THI4"/>
<dbReference type="Pfam" id="PF00582">
    <property type="entry name" value="Usp"/>
    <property type="match status" value="1"/>
</dbReference>
<reference evidence="3" key="1">
    <citation type="submission" date="2014-02" db="EMBL/GenBank/DDBJ databases">
        <authorList>
            <person name="Genoscope - CEA"/>
        </authorList>
    </citation>
    <scope>NUCLEOTIDE SEQUENCE</scope>
    <source>
        <strain evidence="3">LS3</strain>
    </source>
</reference>
<feature type="region of interest" description="Disordered" evidence="1">
    <location>
        <begin position="169"/>
        <end position="213"/>
    </location>
</feature>
<dbReference type="InterPro" id="IPR014729">
    <property type="entry name" value="Rossmann-like_a/b/a_fold"/>
</dbReference>